<sequence>MLWKIPFNRSSARGTALLLSAIACPFFAIAQGPQAYALARTHLASIDARLAITYEQVSICRGDSATLNATTNMPFPVTLWYDAPQGGNLLHTGSAFTVSPEFTTVYYAATELYGEDIPRDSITVTVSNCQRRQAIGAPAGFVNVPPRAVKLHLSANTASGELLLEGQEQWAGSSLSVKDAKGRELQHELLEGRRFRLSSRCTDGLYIVSVTTPEGKVLIGKVRLYQ</sequence>
<dbReference type="EMBL" id="VLLG01000005">
    <property type="protein sequence ID" value="TWI84517.1"/>
    <property type="molecule type" value="Genomic_DNA"/>
</dbReference>
<proteinExistence type="predicted"/>
<dbReference type="InterPro" id="IPR044023">
    <property type="entry name" value="Ig_7"/>
</dbReference>
<evidence type="ECO:0000313" key="3">
    <source>
        <dbReference type="EMBL" id="TWI84517.1"/>
    </source>
</evidence>
<evidence type="ECO:0000313" key="4">
    <source>
        <dbReference type="Proteomes" id="UP000316778"/>
    </source>
</evidence>
<feature type="signal peptide" evidence="1">
    <location>
        <begin position="1"/>
        <end position="30"/>
    </location>
</feature>
<dbReference type="Pfam" id="PF19081">
    <property type="entry name" value="Ig_7"/>
    <property type="match status" value="1"/>
</dbReference>
<keyword evidence="4" id="KW-1185">Reference proteome</keyword>
<gene>
    <name evidence="3" type="ORF">LX66_4887</name>
</gene>
<accession>A0A562STB4</accession>
<dbReference type="OrthoDB" id="638940at2"/>
<keyword evidence="1" id="KW-0732">Signal</keyword>
<dbReference type="Proteomes" id="UP000316778">
    <property type="component" value="Unassembled WGS sequence"/>
</dbReference>
<dbReference type="PROSITE" id="PS51257">
    <property type="entry name" value="PROKAR_LIPOPROTEIN"/>
    <property type="match status" value="1"/>
</dbReference>
<name>A0A562STB4_CHIJA</name>
<feature type="domain" description="Ig-like" evidence="2">
    <location>
        <begin position="53"/>
        <end position="126"/>
    </location>
</feature>
<dbReference type="RefSeq" id="WP_145718235.1">
    <property type="nucleotide sequence ID" value="NZ_BAAAFY010000002.1"/>
</dbReference>
<protein>
    <recommendedName>
        <fullName evidence="2">Ig-like domain-containing protein</fullName>
    </recommendedName>
</protein>
<dbReference type="AlphaFoldDB" id="A0A562STB4"/>
<organism evidence="3 4">
    <name type="scientific">Chitinophaga japonensis</name>
    <name type="common">Flexibacter japonensis</name>
    <dbReference type="NCBI Taxonomy" id="104662"/>
    <lineage>
        <taxon>Bacteria</taxon>
        <taxon>Pseudomonadati</taxon>
        <taxon>Bacteroidota</taxon>
        <taxon>Chitinophagia</taxon>
        <taxon>Chitinophagales</taxon>
        <taxon>Chitinophagaceae</taxon>
        <taxon>Chitinophaga</taxon>
    </lineage>
</organism>
<reference evidence="3 4" key="1">
    <citation type="journal article" date="2013" name="Stand. Genomic Sci.">
        <title>Genomic Encyclopedia of Type Strains, Phase I: The one thousand microbial genomes (KMG-I) project.</title>
        <authorList>
            <person name="Kyrpides N.C."/>
            <person name="Woyke T."/>
            <person name="Eisen J.A."/>
            <person name="Garrity G."/>
            <person name="Lilburn T.G."/>
            <person name="Beck B.J."/>
            <person name="Whitman W.B."/>
            <person name="Hugenholtz P."/>
            <person name="Klenk H.P."/>
        </authorList>
    </citation>
    <scope>NUCLEOTIDE SEQUENCE [LARGE SCALE GENOMIC DNA]</scope>
    <source>
        <strain evidence="3 4">DSM 13484</strain>
    </source>
</reference>
<comment type="caution">
    <text evidence="3">The sequence shown here is derived from an EMBL/GenBank/DDBJ whole genome shotgun (WGS) entry which is preliminary data.</text>
</comment>
<evidence type="ECO:0000259" key="2">
    <source>
        <dbReference type="Pfam" id="PF19081"/>
    </source>
</evidence>
<feature type="chain" id="PRO_5022025035" description="Ig-like domain-containing protein" evidence="1">
    <location>
        <begin position="31"/>
        <end position="226"/>
    </location>
</feature>
<evidence type="ECO:0000256" key="1">
    <source>
        <dbReference type="SAM" id="SignalP"/>
    </source>
</evidence>